<keyword evidence="1" id="KW-0472">Membrane</keyword>
<comment type="caution">
    <text evidence="2">The sequence shown here is derived from an EMBL/GenBank/DDBJ whole genome shotgun (WGS) entry which is preliminary data.</text>
</comment>
<dbReference type="OrthoDB" id="9154871at2"/>
<keyword evidence="1" id="KW-0812">Transmembrane</keyword>
<sequence length="112" mass="11959">MKAAYLIALAVLLNVGAQFSIKLAGRGGVPASLIQQVFNPMLILAVGLYGLSFVLTVRIYAVNELSVVAPFMAACTFILVYMVGYLFFAEPITLTKSLGLLAIIGGMFLLLK</sequence>
<feature type="transmembrane region" description="Helical" evidence="1">
    <location>
        <begin position="41"/>
        <end position="60"/>
    </location>
</feature>
<gene>
    <name evidence="2" type="ORF">A4V15_07470</name>
</gene>
<evidence type="ECO:0000313" key="3">
    <source>
        <dbReference type="Proteomes" id="UP000078356"/>
    </source>
</evidence>
<reference evidence="2 3" key="1">
    <citation type="submission" date="2016-04" db="EMBL/GenBank/DDBJ databases">
        <title>Draft Genome Sequences of Staphylococcus capitis Strain H36, S. capitis Strain H65, S. cohnii Strain H62, S. hominis Strain H69, Mycobacterium iranicum Strain H39, Plantibacter sp. Strain H53, Pseudomonas oryzihabitans Strain H72, and Microbacterium sp. Strain H83, isolated from residential settings.</title>
        <authorList>
            <person name="Lymperopoulou D."/>
            <person name="Adams R.I."/>
            <person name="Lindow S."/>
            <person name="Coil D.A."/>
            <person name="Jospin G."/>
            <person name="Eisen J.A."/>
        </authorList>
    </citation>
    <scope>NUCLEOTIDE SEQUENCE [LARGE SCALE GENOMIC DNA]</scope>
    <source>
        <strain evidence="2 3">H72</strain>
    </source>
</reference>
<evidence type="ECO:0000313" key="2">
    <source>
        <dbReference type="EMBL" id="OAN24885.1"/>
    </source>
</evidence>
<evidence type="ECO:0008006" key="4">
    <source>
        <dbReference type="Google" id="ProtNLM"/>
    </source>
</evidence>
<feature type="transmembrane region" description="Helical" evidence="1">
    <location>
        <begin position="94"/>
        <end position="111"/>
    </location>
</feature>
<keyword evidence="1" id="KW-1133">Transmembrane helix</keyword>
<dbReference type="AlphaFoldDB" id="A0A178L6R2"/>
<dbReference type="InterPro" id="IPR037185">
    <property type="entry name" value="EmrE-like"/>
</dbReference>
<accession>A0A178L6R2</accession>
<organism evidence="2 3">
    <name type="scientific">Pseudomonas oryzihabitans</name>
    <dbReference type="NCBI Taxonomy" id="47885"/>
    <lineage>
        <taxon>Bacteria</taxon>
        <taxon>Pseudomonadati</taxon>
        <taxon>Pseudomonadota</taxon>
        <taxon>Gammaproteobacteria</taxon>
        <taxon>Pseudomonadales</taxon>
        <taxon>Pseudomonadaceae</taxon>
        <taxon>Pseudomonas</taxon>
    </lineage>
</organism>
<name>A0A178L6R2_9PSED</name>
<protein>
    <recommendedName>
        <fullName evidence="4">Transporter</fullName>
    </recommendedName>
</protein>
<dbReference type="Gene3D" id="1.10.3730.20">
    <property type="match status" value="1"/>
</dbReference>
<dbReference type="RefSeq" id="WP_064309143.1">
    <property type="nucleotide sequence ID" value="NZ_DAMACH010000002.1"/>
</dbReference>
<feature type="transmembrane region" description="Helical" evidence="1">
    <location>
        <begin position="67"/>
        <end position="88"/>
    </location>
</feature>
<dbReference type="EMBL" id="LWCR01000056">
    <property type="protein sequence ID" value="OAN24885.1"/>
    <property type="molecule type" value="Genomic_DNA"/>
</dbReference>
<dbReference type="Proteomes" id="UP000078356">
    <property type="component" value="Unassembled WGS sequence"/>
</dbReference>
<dbReference type="SUPFAM" id="SSF103481">
    <property type="entry name" value="Multidrug resistance efflux transporter EmrE"/>
    <property type="match status" value="1"/>
</dbReference>
<proteinExistence type="predicted"/>
<evidence type="ECO:0000256" key="1">
    <source>
        <dbReference type="SAM" id="Phobius"/>
    </source>
</evidence>